<evidence type="ECO:0000256" key="8">
    <source>
        <dbReference type="ARBA" id="ARBA00023157"/>
    </source>
</evidence>
<accession>A0A5C3KYC1</accession>
<evidence type="ECO:0000256" key="1">
    <source>
        <dbReference type="ARBA" id="ARBA00008721"/>
    </source>
</evidence>
<dbReference type="SUPFAM" id="SSF55486">
    <property type="entry name" value="Metalloproteases ('zincins'), catalytic domain"/>
    <property type="match status" value="2"/>
</dbReference>
<gene>
    <name evidence="11" type="ORF">FA15DRAFT_693890</name>
</gene>
<feature type="signal peptide" evidence="9">
    <location>
        <begin position="1"/>
        <end position="22"/>
    </location>
</feature>
<proteinExistence type="inferred from homology"/>
<evidence type="ECO:0000313" key="12">
    <source>
        <dbReference type="Proteomes" id="UP000307440"/>
    </source>
</evidence>
<evidence type="ECO:0000256" key="7">
    <source>
        <dbReference type="ARBA" id="ARBA00023049"/>
    </source>
</evidence>
<evidence type="ECO:0000256" key="9">
    <source>
        <dbReference type="SAM" id="SignalP"/>
    </source>
</evidence>
<dbReference type="GO" id="GO:0008237">
    <property type="term" value="F:metallopeptidase activity"/>
    <property type="evidence" value="ECO:0007669"/>
    <property type="project" value="UniProtKB-KW"/>
</dbReference>
<evidence type="ECO:0000256" key="2">
    <source>
        <dbReference type="ARBA" id="ARBA00022670"/>
    </source>
</evidence>
<dbReference type="InterPro" id="IPR024079">
    <property type="entry name" value="MetalloPept_cat_dom_sf"/>
</dbReference>
<evidence type="ECO:0000256" key="4">
    <source>
        <dbReference type="ARBA" id="ARBA00022729"/>
    </source>
</evidence>
<evidence type="ECO:0000313" key="11">
    <source>
        <dbReference type="EMBL" id="TFK25275.1"/>
    </source>
</evidence>
<keyword evidence="12" id="KW-1185">Reference proteome</keyword>
<feature type="chain" id="PRO_5023030436" description="Peptidase M43 pregnancy-associated plasma-A domain-containing protein" evidence="9">
    <location>
        <begin position="23"/>
        <end position="335"/>
    </location>
</feature>
<dbReference type="PANTHER" id="PTHR47466">
    <property type="match status" value="1"/>
</dbReference>
<keyword evidence="5" id="KW-0378">Hydrolase</keyword>
<keyword evidence="4 9" id="KW-0732">Signal</keyword>
<dbReference type="InterPro" id="IPR008754">
    <property type="entry name" value="Peptidase_M43"/>
</dbReference>
<keyword evidence="2" id="KW-0645">Protease</keyword>
<dbReference type="GO" id="GO:0006508">
    <property type="term" value="P:proteolysis"/>
    <property type="evidence" value="ECO:0007669"/>
    <property type="project" value="UniProtKB-KW"/>
</dbReference>
<dbReference type="OrthoDB" id="536211at2759"/>
<dbReference type="Proteomes" id="UP000307440">
    <property type="component" value="Unassembled WGS sequence"/>
</dbReference>
<evidence type="ECO:0000256" key="5">
    <source>
        <dbReference type="ARBA" id="ARBA00022801"/>
    </source>
</evidence>
<dbReference type="PANTHER" id="PTHR47466:SF1">
    <property type="entry name" value="METALLOPROTEASE MEP1 (AFU_ORTHOLOGUE AFUA_1G07730)-RELATED"/>
    <property type="match status" value="1"/>
</dbReference>
<keyword evidence="8" id="KW-1015">Disulfide bond</keyword>
<feature type="domain" description="Peptidase M43 pregnancy-associated plasma-A" evidence="10">
    <location>
        <begin position="195"/>
        <end position="327"/>
    </location>
</feature>
<evidence type="ECO:0000256" key="6">
    <source>
        <dbReference type="ARBA" id="ARBA00022833"/>
    </source>
</evidence>
<keyword evidence="6" id="KW-0862">Zinc</keyword>
<protein>
    <recommendedName>
        <fullName evidence="10">Peptidase M43 pregnancy-associated plasma-A domain-containing protein</fullName>
    </recommendedName>
</protein>
<evidence type="ECO:0000256" key="3">
    <source>
        <dbReference type="ARBA" id="ARBA00022723"/>
    </source>
</evidence>
<dbReference type="EMBL" id="ML210188">
    <property type="protein sequence ID" value="TFK25275.1"/>
    <property type="molecule type" value="Genomic_DNA"/>
</dbReference>
<dbReference type="AlphaFoldDB" id="A0A5C3KYC1"/>
<organism evidence="11 12">
    <name type="scientific">Coprinopsis marcescibilis</name>
    <name type="common">Agaric fungus</name>
    <name type="synonym">Psathyrella marcescibilis</name>
    <dbReference type="NCBI Taxonomy" id="230819"/>
    <lineage>
        <taxon>Eukaryota</taxon>
        <taxon>Fungi</taxon>
        <taxon>Dikarya</taxon>
        <taxon>Basidiomycota</taxon>
        <taxon>Agaricomycotina</taxon>
        <taxon>Agaricomycetes</taxon>
        <taxon>Agaricomycetidae</taxon>
        <taxon>Agaricales</taxon>
        <taxon>Agaricineae</taxon>
        <taxon>Psathyrellaceae</taxon>
        <taxon>Coprinopsis</taxon>
    </lineage>
</organism>
<keyword evidence="7" id="KW-0482">Metalloprotease</keyword>
<keyword evidence="3" id="KW-0479">Metal-binding</keyword>
<dbReference type="Gene3D" id="3.40.390.10">
    <property type="entry name" value="Collagenase (Catalytic Domain)"/>
    <property type="match status" value="1"/>
</dbReference>
<dbReference type="Pfam" id="PF05572">
    <property type="entry name" value="Peptidase_M43"/>
    <property type="match status" value="1"/>
</dbReference>
<reference evidence="11 12" key="1">
    <citation type="journal article" date="2019" name="Nat. Ecol. Evol.">
        <title>Megaphylogeny resolves global patterns of mushroom evolution.</title>
        <authorList>
            <person name="Varga T."/>
            <person name="Krizsan K."/>
            <person name="Foldi C."/>
            <person name="Dima B."/>
            <person name="Sanchez-Garcia M."/>
            <person name="Sanchez-Ramirez S."/>
            <person name="Szollosi G.J."/>
            <person name="Szarkandi J.G."/>
            <person name="Papp V."/>
            <person name="Albert L."/>
            <person name="Andreopoulos W."/>
            <person name="Angelini C."/>
            <person name="Antonin V."/>
            <person name="Barry K.W."/>
            <person name="Bougher N.L."/>
            <person name="Buchanan P."/>
            <person name="Buyck B."/>
            <person name="Bense V."/>
            <person name="Catcheside P."/>
            <person name="Chovatia M."/>
            <person name="Cooper J."/>
            <person name="Damon W."/>
            <person name="Desjardin D."/>
            <person name="Finy P."/>
            <person name="Geml J."/>
            <person name="Haridas S."/>
            <person name="Hughes K."/>
            <person name="Justo A."/>
            <person name="Karasinski D."/>
            <person name="Kautmanova I."/>
            <person name="Kiss B."/>
            <person name="Kocsube S."/>
            <person name="Kotiranta H."/>
            <person name="LaButti K.M."/>
            <person name="Lechner B.E."/>
            <person name="Liimatainen K."/>
            <person name="Lipzen A."/>
            <person name="Lukacs Z."/>
            <person name="Mihaltcheva S."/>
            <person name="Morgado L.N."/>
            <person name="Niskanen T."/>
            <person name="Noordeloos M.E."/>
            <person name="Ohm R.A."/>
            <person name="Ortiz-Santana B."/>
            <person name="Ovrebo C."/>
            <person name="Racz N."/>
            <person name="Riley R."/>
            <person name="Savchenko A."/>
            <person name="Shiryaev A."/>
            <person name="Soop K."/>
            <person name="Spirin V."/>
            <person name="Szebenyi C."/>
            <person name="Tomsovsky M."/>
            <person name="Tulloss R.E."/>
            <person name="Uehling J."/>
            <person name="Grigoriev I.V."/>
            <person name="Vagvolgyi C."/>
            <person name="Papp T."/>
            <person name="Martin F.M."/>
            <person name="Miettinen O."/>
            <person name="Hibbett D.S."/>
            <person name="Nagy L.G."/>
        </authorList>
    </citation>
    <scope>NUCLEOTIDE SEQUENCE [LARGE SCALE GENOMIC DNA]</scope>
    <source>
        <strain evidence="11 12">CBS 121175</strain>
    </source>
</reference>
<name>A0A5C3KYC1_COPMA</name>
<evidence type="ECO:0000259" key="10">
    <source>
        <dbReference type="Pfam" id="PF05572"/>
    </source>
</evidence>
<dbReference type="GO" id="GO:0046872">
    <property type="term" value="F:metal ion binding"/>
    <property type="evidence" value="ECO:0007669"/>
    <property type="project" value="UniProtKB-KW"/>
</dbReference>
<comment type="similarity">
    <text evidence="1">Belongs to the peptidase M43B family.</text>
</comment>
<sequence length="335" mass="37272">MRSSLFPFILAALALHVAKVNSAFTFGKHDHSHSSYGGSCGIHPTQIASTEEHFQKHKGNRLSDSHNTDYAWATIAINFHIVGSNQTVLDIIGRDERIEAQMKVLDEAYAPARIQWKLANVTRTINETWWAKTGEGLFDEDPTRPLDANPSEREMKESLSARDSSVLDVFVVDLVPGPSLGGYVRTLPGWYADDPKHELERDQVDGVILNWNALPLHPQPSAAEIFTGKVLVHEVGHWMGLLHTFGHGHEAPGSCEGPGDYVDDTPTQAYATHGQLTAKTLEQCIPQDSCPDIPGLDSINNYMDYAPEVCQHEFTPGQIWRLRALLDLYRQIPAY</sequence>